<organism evidence="2 3">
    <name type="scientific">Tulasnella calospora MUT 4182</name>
    <dbReference type="NCBI Taxonomy" id="1051891"/>
    <lineage>
        <taxon>Eukaryota</taxon>
        <taxon>Fungi</taxon>
        <taxon>Dikarya</taxon>
        <taxon>Basidiomycota</taxon>
        <taxon>Agaricomycotina</taxon>
        <taxon>Agaricomycetes</taxon>
        <taxon>Cantharellales</taxon>
        <taxon>Tulasnellaceae</taxon>
        <taxon>Tulasnella</taxon>
    </lineage>
</organism>
<feature type="region of interest" description="Disordered" evidence="1">
    <location>
        <begin position="39"/>
        <end position="74"/>
    </location>
</feature>
<accession>A0A0C3PN72</accession>
<dbReference type="Proteomes" id="UP000054248">
    <property type="component" value="Unassembled WGS sequence"/>
</dbReference>
<gene>
    <name evidence="2" type="ORF">M407DRAFT_34563</name>
</gene>
<reference evidence="2 3" key="1">
    <citation type="submission" date="2014-04" db="EMBL/GenBank/DDBJ databases">
        <authorList>
            <consortium name="DOE Joint Genome Institute"/>
            <person name="Kuo A."/>
            <person name="Girlanda M."/>
            <person name="Perotto S."/>
            <person name="Kohler A."/>
            <person name="Nagy L.G."/>
            <person name="Floudas D."/>
            <person name="Copeland A."/>
            <person name="Barry K.W."/>
            <person name="Cichocki N."/>
            <person name="Veneault-Fourrey C."/>
            <person name="LaButti K."/>
            <person name="Lindquist E.A."/>
            <person name="Lipzen A."/>
            <person name="Lundell T."/>
            <person name="Morin E."/>
            <person name="Murat C."/>
            <person name="Sun H."/>
            <person name="Tunlid A."/>
            <person name="Henrissat B."/>
            <person name="Grigoriev I.V."/>
            <person name="Hibbett D.S."/>
            <person name="Martin F."/>
            <person name="Nordberg H.P."/>
            <person name="Cantor M.N."/>
            <person name="Hua S.X."/>
        </authorList>
    </citation>
    <scope>NUCLEOTIDE SEQUENCE [LARGE SCALE GENOMIC DNA]</scope>
    <source>
        <strain evidence="2 3">MUT 4182</strain>
    </source>
</reference>
<reference evidence="3" key="2">
    <citation type="submission" date="2015-01" db="EMBL/GenBank/DDBJ databases">
        <title>Evolutionary Origins and Diversification of the Mycorrhizal Mutualists.</title>
        <authorList>
            <consortium name="DOE Joint Genome Institute"/>
            <consortium name="Mycorrhizal Genomics Consortium"/>
            <person name="Kohler A."/>
            <person name="Kuo A."/>
            <person name="Nagy L.G."/>
            <person name="Floudas D."/>
            <person name="Copeland A."/>
            <person name="Barry K.W."/>
            <person name="Cichocki N."/>
            <person name="Veneault-Fourrey C."/>
            <person name="LaButti K."/>
            <person name="Lindquist E.A."/>
            <person name="Lipzen A."/>
            <person name="Lundell T."/>
            <person name="Morin E."/>
            <person name="Murat C."/>
            <person name="Riley R."/>
            <person name="Ohm R."/>
            <person name="Sun H."/>
            <person name="Tunlid A."/>
            <person name="Henrissat B."/>
            <person name="Grigoriev I.V."/>
            <person name="Hibbett D.S."/>
            <person name="Martin F."/>
        </authorList>
    </citation>
    <scope>NUCLEOTIDE SEQUENCE [LARGE SCALE GENOMIC DNA]</scope>
    <source>
        <strain evidence="3">MUT 4182</strain>
    </source>
</reference>
<dbReference type="HOGENOM" id="CLU_041590_0_0_1"/>
<evidence type="ECO:0000313" key="2">
    <source>
        <dbReference type="EMBL" id="KIO15830.1"/>
    </source>
</evidence>
<evidence type="ECO:0000313" key="3">
    <source>
        <dbReference type="Proteomes" id="UP000054248"/>
    </source>
</evidence>
<dbReference type="AlphaFoldDB" id="A0A0C3PN72"/>
<keyword evidence="3" id="KW-1185">Reference proteome</keyword>
<dbReference type="STRING" id="1051891.A0A0C3PN72"/>
<protein>
    <submittedName>
        <fullName evidence="2">Uncharacterized protein</fullName>
    </submittedName>
</protein>
<evidence type="ECO:0000256" key="1">
    <source>
        <dbReference type="SAM" id="MobiDB-lite"/>
    </source>
</evidence>
<dbReference type="SUPFAM" id="SSF81383">
    <property type="entry name" value="F-box domain"/>
    <property type="match status" value="1"/>
</dbReference>
<proteinExistence type="predicted"/>
<dbReference type="EMBL" id="KN823795">
    <property type="protein sequence ID" value="KIO15830.1"/>
    <property type="molecule type" value="Genomic_DNA"/>
</dbReference>
<name>A0A0C3PN72_9AGAM</name>
<dbReference type="InterPro" id="IPR036047">
    <property type="entry name" value="F-box-like_dom_sf"/>
</dbReference>
<sequence>MLAKGGKSRRTRFGIATGVRNQGTALRVVLIKLHFASSQSTTTPRPGNQLRRMESSGAIDRVRPASPENTTGSGIQDLPAELLITIICLASIIEPNNLTRAQRLSTVCSRWRDVVEGSPEIWCLITGADPPEIVSKAIEKSKDMSLYIDYSVKQHYPIHDKEDFLETVCPHVQRWRRASIVLSGSDRDLLQGLTIGTAPRLESLTVKVSFYSGVVLNLFEGVALPCLRALTVRRVPLMWDGEQFSNLQKLVIFTNRRNALSLQRVLSVLRTMPKLEEFTYRGVLSRVLDEEKGTISRDFILLPAMKYLQLYTFDSSGALDILRCIRAPACLKVSLEATLGDLEDPERSPQIYETMVQYSPLIMAMTNKGERGRIKVYPEDVRFSISTVEFDLSHPTQIIQVAKWMVQYLAEESMDIELLIADQKFTADQLDYLIPPTLHRRVSKLSIQDLLSDDIDPSDAILHYLSSPKLGSDGQVRWPLPHLKEIAIVNHGQSRDLVGILCMLQARAAAVDSLEAGGPLKVMELHLSYKTIDSESWNVISKINEFMGEYGGKLITVDRS</sequence>
<dbReference type="OrthoDB" id="2269034at2759"/>